<evidence type="ECO:0000256" key="7">
    <source>
        <dbReference type="RuleBase" id="RU003435"/>
    </source>
</evidence>
<dbReference type="InterPro" id="IPR034005">
    <property type="entry name" value="M3A_DCP"/>
</dbReference>
<dbReference type="SUPFAM" id="SSF55486">
    <property type="entry name" value="Metalloproteases ('zincins'), catalytic domain"/>
    <property type="match status" value="1"/>
</dbReference>
<evidence type="ECO:0000256" key="3">
    <source>
        <dbReference type="ARBA" id="ARBA00022723"/>
    </source>
</evidence>
<organism evidence="10 11">
    <name type="scientific">Paenochrobactrum glaciei</name>
    <dbReference type="NCBI Taxonomy" id="486407"/>
    <lineage>
        <taxon>Bacteria</taxon>
        <taxon>Pseudomonadati</taxon>
        <taxon>Pseudomonadota</taxon>
        <taxon>Alphaproteobacteria</taxon>
        <taxon>Hyphomicrobiales</taxon>
        <taxon>Brucellaceae</taxon>
        <taxon>Paenochrobactrum</taxon>
    </lineage>
</organism>
<accession>A0ABP3QQP1</accession>
<evidence type="ECO:0000313" key="11">
    <source>
        <dbReference type="Proteomes" id="UP001424441"/>
    </source>
</evidence>
<dbReference type="Pfam" id="PF01432">
    <property type="entry name" value="Peptidase_M3"/>
    <property type="match status" value="1"/>
</dbReference>
<dbReference type="PANTHER" id="PTHR43660:SF1">
    <property type="entry name" value="DIPEPTIDYL CARBOXYPEPTIDASE"/>
    <property type="match status" value="1"/>
</dbReference>
<dbReference type="Gene3D" id="3.40.390.10">
    <property type="entry name" value="Collagenase (Catalytic Domain)"/>
    <property type="match status" value="1"/>
</dbReference>
<keyword evidence="5 7" id="KW-0862">Zinc</keyword>
<evidence type="ECO:0000256" key="4">
    <source>
        <dbReference type="ARBA" id="ARBA00022801"/>
    </source>
</evidence>
<feature type="compositionally biased region" description="Low complexity" evidence="8">
    <location>
        <begin position="7"/>
        <end position="18"/>
    </location>
</feature>
<reference evidence="11" key="1">
    <citation type="journal article" date="2019" name="Int. J. Syst. Evol. Microbiol.">
        <title>The Global Catalogue of Microorganisms (GCM) 10K type strain sequencing project: providing services to taxonomists for standard genome sequencing and annotation.</title>
        <authorList>
            <consortium name="The Broad Institute Genomics Platform"/>
            <consortium name="The Broad Institute Genome Sequencing Center for Infectious Disease"/>
            <person name="Wu L."/>
            <person name="Ma J."/>
        </authorList>
    </citation>
    <scope>NUCLEOTIDE SEQUENCE [LARGE SCALE GENOMIC DNA]</scope>
    <source>
        <strain evidence="11">JCM 15115</strain>
    </source>
</reference>
<dbReference type="InterPro" id="IPR045090">
    <property type="entry name" value="Pept_M3A_M3B"/>
</dbReference>
<evidence type="ECO:0000256" key="8">
    <source>
        <dbReference type="SAM" id="MobiDB-lite"/>
    </source>
</evidence>
<evidence type="ECO:0000256" key="6">
    <source>
        <dbReference type="ARBA" id="ARBA00023049"/>
    </source>
</evidence>
<feature type="region of interest" description="Disordered" evidence="8">
    <location>
        <begin position="1"/>
        <end position="22"/>
    </location>
</feature>
<dbReference type="CDD" id="cd06456">
    <property type="entry name" value="M3A_DCP"/>
    <property type="match status" value="1"/>
</dbReference>
<protein>
    <submittedName>
        <fullName evidence="10">M3 family metallopeptidase</fullName>
    </submittedName>
</protein>
<proteinExistence type="inferred from homology"/>
<dbReference type="EMBL" id="BAAADE010000001">
    <property type="protein sequence ID" value="GAA0594060.1"/>
    <property type="molecule type" value="Genomic_DNA"/>
</dbReference>
<keyword evidence="6 7" id="KW-0482">Metalloprotease</keyword>
<dbReference type="InterPro" id="IPR024079">
    <property type="entry name" value="MetalloPept_cat_dom_sf"/>
</dbReference>
<evidence type="ECO:0000256" key="1">
    <source>
        <dbReference type="ARBA" id="ARBA00006040"/>
    </source>
</evidence>
<keyword evidence="11" id="KW-1185">Reference proteome</keyword>
<dbReference type="InterPro" id="IPR001567">
    <property type="entry name" value="Pept_M3A_M3B_dom"/>
</dbReference>
<evidence type="ECO:0000259" key="9">
    <source>
        <dbReference type="Pfam" id="PF01432"/>
    </source>
</evidence>
<evidence type="ECO:0000256" key="2">
    <source>
        <dbReference type="ARBA" id="ARBA00022670"/>
    </source>
</evidence>
<evidence type="ECO:0000256" key="5">
    <source>
        <dbReference type="ARBA" id="ARBA00022833"/>
    </source>
</evidence>
<evidence type="ECO:0000313" key="10">
    <source>
        <dbReference type="EMBL" id="GAA0594060.1"/>
    </source>
</evidence>
<comment type="cofactor">
    <cofactor evidence="7">
        <name>Zn(2+)</name>
        <dbReference type="ChEBI" id="CHEBI:29105"/>
    </cofactor>
    <text evidence="7">Binds 1 zinc ion.</text>
</comment>
<feature type="domain" description="Peptidase M3A/M3B catalytic" evidence="9">
    <location>
        <begin position="245"/>
        <end position="692"/>
    </location>
</feature>
<dbReference type="Proteomes" id="UP001424441">
    <property type="component" value="Unassembled WGS sequence"/>
</dbReference>
<dbReference type="RefSeq" id="WP_343801260.1">
    <property type="nucleotide sequence ID" value="NZ_BAAADE010000001.1"/>
</dbReference>
<keyword evidence="2 7" id="KW-0645">Protease</keyword>
<comment type="caution">
    <text evidence="10">The sequence shown here is derived from an EMBL/GenBank/DDBJ whole genome shotgun (WGS) entry which is preliminary data.</text>
</comment>
<dbReference type="Gene3D" id="1.10.1370.40">
    <property type="match status" value="1"/>
</dbReference>
<sequence>MSDSKATTSSSNNPGNNTAQNALTHWNGALGLPDFNAFTDDDFGQAFEAAFAQDLHEVEALVANEAEPTIENVLKALQLSGKALERVSSIFWMRAGAHSNDTIQALERDVAPKMSRHYSRIMMDPLLFAKVDAIHAKRDTLNLDSETLRVLEKIWKGFVRSGAKLDKSGKAELAGINEELASLGASFSQHVLKDESQWALYLDSENDLAGLPDFLRNAMRNAAEERGRTDAWAVTLSRSIIEPFLTFSQNRNLREQAFTAWAHRGQNNDANDNQAIVAQMLKLRERKAKLLGYDNFAAFKLDDTMAKSPDAVMNLLEPVWEKARAKATEEEAELTDLIIKQGGNHKVAPWDWRFYAEQVRAEKFAFDEAELKPYLQLDKIIQASFDVATRLFGIRFEEKKGIKTWHPDVRVFEVFNADGSRRGLFLADYFARTSKRSGAWMSALQSAHKLDGGQQPIIYNVMNFAKPAQGEPALLSLDDARTLFHEFGHALHGLLTDVTWPAVAGTAVSRDFVELPSQLYEHWLTVPEILEKYAVHYRTGEAMPKALLDKVLAAQTFNAGFQTVEFTASALVDMAFHTSPTKIDDPIEFEKQTLAKLSMPDAIIMRHRTPHFTHVFSGDGYSAGYYSYMWSEVLDADAFAAFEESGDPFNPKLAANLKKYIYAAGGSADPEELYKKFRGKMPSPEAMIANRGLNK</sequence>
<keyword evidence="4 7" id="KW-0378">Hydrolase</keyword>
<keyword evidence="3 7" id="KW-0479">Metal-binding</keyword>
<gene>
    <name evidence="10" type="ORF">GCM10008943_06410</name>
</gene>
<comment type="similarity">
    <text evidence="1 7">Belongs to the peptidase M3 family.</text>
</comment>
<name>A0ABP3QQP1_9HYPH</name>
<dbReference type="Gene3D" id="1.10.1370.10">
    <property type="entry name" value="Neurolysin, domain 3"/>
    <property type="match status" value="1"/>
</dbReference>
<dbReference type="PANTHER" id="PTHR43660">
    <property type="entry name" value="DIPEPTIDYL CARBOXYPEPTIDASE"/>
    <property type="match status" value="1"/>
</dbReference>
<dbReference type="InterPro" id="IPR024077">
    <property type="entry name" value="Neurolysin/TOP_dom2"/>
</dbReference>